<dbReference type="AlphaFoldDB" id="A0AAV7XSC0"/>
<protein>
    <submittedName>
        <fullName evidence="2">Uncharacterized protein</fullName>
    </submittedName>
</protein>
<feature type="compositionally biased region" description="Polar residues" evidence="1">
    <location>
        <begin position="107"/>
        <end position="116"/>
    </location>
</feature>
<feature type="compositionally biased region" description="Basic residues" evidence="1">
    <location>
        <begin position="755"/>
        <end position="766"/>
    </location>
</feature>
<reference evidence="2" key="1">
    <citation type="submission" date="2022-12" db="EMBL/GenBank/DDBJ databases">
        <title>Chromosome-level genome assembly of the bean flower thrips Megalurothrips usitatus.</title>
        <authorList>
            <person name="Ma L."/>
            <person name="Liu Q."/>
            <person name="Li H."/>
            <person name="Cai W."/>
        </authorList>
    </citation>
    <scope>NUCLEOTIDE SEQUENCE</scope>
    <source>
        <strain evidence="2">Cailab_2022a</strain>
    </source>
</reference>
<evidence type="ECO:0000313" key="2">
    <source>
        <dbReference type="EMBL" id="KAJ1529309.1"/>
    </source>
</evidence>
<feature type="compositionally biased region" description="Basic and acidic residues" evidence="1">
    <location>
        <begin position="73"/>
        <end position="92"/>
    </location>
</feature>
<feature type="region of interest" description="Disordered" evidence="1">
    <location>
        <begin position="730"/>
        <end position="770"/>
    </location>
</feature>
<gene>
    <name evidence="2" type="ORF">ONE63_006103</name>
</gene>
<organism evidence="2 3">
    <name type="scientific">Megalurothrips usitatus</name>
    <name type="common">bean blossom thrips</name>
    <dbReference type="NCBI Taxonomy" id="439358"/>
    <lineage>
        <taxon>Eukaryota</taxon>
        <taxon>Metazoa</taxon>
        <taxon>Ecdysozoa</taxon>
        <taxon>Arthropoda</taxon>
        <taxon>Hexapoda</taxon>
        <taxon>Insecta</taxon>
        <taxon>Pterygota</taxon>
        <taxon>Neoptera</taxon>
        <taxon>Paraneoptera</taxon>
        <taxon>Thysanoptera</taxon>
        <taxon>Terebrantia</taxon>
        <taxon>Thripoidea</taxon>
        <taxon>Thripidae</taxon>
        <taxon>Megalurothrips</taxon>
    </lineage>
</organism>
<feature type="region of interest" description="Disordered" evidence="1">
    <location>
        <begin position="157"/>
        <end position="368"/>
    </location>
</feature>
<dbReference type="EMBL" id="JAPTSV010000003">
    <property type="protein sequence ID" value="KAJ1529309.1"/>
    <property type="molecule type" value="Genomic_DNA"/>
</dbReference>
<feature type="compositionally biased region" description="Basic residues" evidence="1">
    <location>
        <begin position="167"/>
        <end position="176"/>
    </location>
</feature>
<feature type="compositionally biased region" description="Polar residues" evidence="1">
    <location>
        <begin position="259"/>
        <end position="268"/>
    </location>
</feature>
<dbReference type="Proteomes" id="UP001075354">
    <property type="component" value="Chromosome 3"/>
</dbReference>
<feature type="compositionally biased region" description="Basic and acidic residues" evidence="1">
    <location>
        <begin position="119"/>
        <end position="129"/>
    </location>
</feature>
<keyword evidence="3" id="KW-1185">Reference proteome</keyword>
<feature type="compositionally biased region" description="Low complexity" evidence="1">
    <location>
        <begin position="503"/>
        <end position="515"/>
    </location>
</feature>
<comment type="caution">
    <text evidence="2">The sequence shown here is derived from an EMBL/GenBank/DDBJ whole genome shotgun (WGS) entry which is preliminary data.</text>
</comment>
<name>A0AAV7XSC0_9NEOP</name>
<feature type="region of interest" description="Disordered" evidence="1">
    <location>
        <begin position="499"/>
        <end position="528"/>
    </location>
</feature>
<proteinExistence type="predicted"/>
<feature type="region of interest" description="Disordered" evidence="1">
    <location>
        <begin position="1"/>
        <end position="140"/>
    </location>
</feature>
<evidence type="ECO:0000313" key="3">
    <source>
        <dbReference type="Proteomes" id="UP001075354"/>
    </source>
</evidence>
<sequence length="795" mass="86054">MDPSIFFGRSRVTRQTLKPKQQSSQEDDVSSEVKVNNRKGVAKTVAKGNKENNLAKDSAAKGQKRQNAVKNRGQKEAKITVRGAAKDGEKTAAKSNVGSKKAVGSGKTASKSTVKSRTVHFEEKEDESVKQPASSGPVYLNVRRSDVVGDPSDEYEFFSIDENAAPPKKKPRKANASKKTPGWYGTVKWDPSRKPVLGKCINSKPSKAKQVTKQKSSKESAGIVCKSTKEVTSQNLKKTRLEDPNVQEKTDIKQKSDQPAETNPQTVGKCSREVAGQDLKKAALNNPKVLPTATSASSSPNFQPGNHVSSTPVSKPARVQSKLAVPSTSSCMPLASSSPANLLQKPHQSTANKQPDVRAKDLTADLQVEPTLSPCVEVGFEPSLVGMTETACSTSGSTPACAAVSVASTLRSYNRQSGRAQAKVPVRTPSVMPIPVISVRESPSFIEPEPLLEVPMTPSSSLPATVDEDSAEAVVSTPVTRSKSTVKFQALKATPAIELEAASSSPKSESSGRLSNCQENDGDLSGLFDDIPRDRISVVPSRMFENHRGTIFVPDTERSKRKLPTLSPCKAQCGSRTTRVNFVVPQSSPGLNDCFGFDDEDNHHSTQVTTRARQPPAVVVQAAKQQKAVKPRLSIQQVQALLRGELRLASPGNVTPRSVQTKLTDFVSSTPTSTPARLVKQTDAVLITPTPVPLFGEEEVDKDLPSPFIQPSRRSYDRFRPAKRIACGDEVHSDHEDEGEASNAVMQFNDATAPPKKKSRSYKKKKKPEEAQLDVWANEIASHFDEIEEIELQVE</sequence>
<feature type="compositionally biased region" description="Polar residues" evidence="1">
    <location>
        <begin position="326"/>
        <end position="353"/>
    </location>
</feature>
<accession>A0AAV7XSC0</accession>
<evidence type="ECO:0000256" key="1">
    <source>
        <dbReference type="SAM" id="MobiDB-lite"/>
    </source>
</evidence>
<feature type="compositionally biased region" description="Polar residues" evidence="1">
    <location>
        <begin position="292"/>
        <end position="313"/>
    </location>
</feature>
<feature type="compositionally biased region" description="Basic and acidic residues" evidence="1">
    <location>
        <begin position="239"/>
        <end position="258"/>
    </location>
</feature>